<name>A0ABX0GBV7_9RHOB</name>
<protein>
    <submittedName>
        <fullName evidence="3">Copper chaperone PCu(A)C</fullName>
    </submittedName>
</protein>
<comment type="caution">
    <text evidence="3">The sequence shown here is derived from an EMBL/GenBank/DDBJ whole genome shotgun (WGS) entry which is preliminary data.</text>
</comment>
<dbReference type="InterPro" id="IPR058248">
    <property type="entry name" value="Lxx211020-like"/>
</dbReference>
<dbReference type="EMBL" id="JAANHS010000025">
    <property type="protein sequence ID" value="NHB78454.1"/>
    <property type="molecule type" value="Genomic_DNA"/>
</dbReference>
<feature type="chain" id="PRO_5045538955" evidence="2">
    <location>
        <begin position="18"/>
        <end position="184"/>
    </location>
</feature>
<dbReference type="Proteomes" id="UP001515660">
    <property type="component" value="Unassembled WGS sequence"/>
</dbReference>
<reference evidence="3 4" key="1">
    <citation type="journal article" date="2022" name="Microorganisms">
        <title>Genome Sequence and Characterization of a Xanthorhodopsin-Containing, Aerobic Anoxygenic Phototrophic Rhodobacter Species, Isolated from Mesophilic Conditions at Yellowstone National Park.</title>
        <authorList>
            <person name="Kyndt J.A."/>
            <person name="Robertson S."/>
            <person name="Shoffstall I.B."/>
            <person name="Ramaley R.F."/>
            <person name="Meyer T.E."/>
        </authorList>
    </citation>
    <scope>NUCLEOTIDE SEQUENCE [LARGE SCALE GENOMIC DNA]</scope>
    <source>
        <strain evidence="3 4">M37P</strain>
    </source>
</reference>
<dbReference type="InterPro" id="IPR007410">
    <property type="entry name" value="LpqE-like"/>
</dbReference>
<feature type="region of interest" description="Disordered" evidence="1">
    <location>
        <begin position="135"/>
        <end position="155"/>
    </location>
</feature>
<dbReference type="SUPFAM" id="SSF110087">
    <property type="entry name" value="DR1885-like metal-binding protein"/>
    <property type="match status" value="1"/>
</dbReference>
<feature type="non-terminal residue" evidence="3">
    <location>
        <position position="184"/>
    </location>
</feature>
<keyword evidence="2" id="KW-0732">Signal</keyword>
<evidence type="ECO:0000313" key="3">
    <source>
        <dbReference type="EMBL" id="NHB78454.1"/>
    </source>
</evidence>
<sequence length="184" mass="18695">MRQLALALAFLAAPAAAHEVTTETLVIDHPYALETPATALSGPGFLTITNTGDAPDRLLAVRAAFARVVLRGSEGQVGPEGIAIAPGQTVTLAPGGMHVLFMGLDGDPFEEGERIPATLVFERAGEIAVEFWVEPRTGAGPHRTPSGGADRGDPATQAAVRAALDRLMGDGAAAGPVALAADAA</sequence>
<feature type="signal peptide" evidence="2">
    <location>
        <begin position="1"/>
        <end position="17"/>
    </location>
</feature>
<accession>A0ABX0GBV7</accession>
<proteinExistence type="predicted"/>
<organism evidence="3 4">
    <name type="scientific">Rhodobacter calidifons</name>
    <dbReference type="NCBI Taxonomy" id="2715277"/>
    <lineage>
        <taxon>Bacteria</taxon>
        <taxon>Pseudomonadati</taxon>
        <taxon>Pseudomonadota</taxon>
        <taxon>Alphaproteobacteria</taxon>
        <taxon>Rhodobacterales</taxon>
        <taxon>Rhodobacter group</taxon>
        <taxon>Rhodobacter</taxon>
    </lineage>
</organism>
<keyword evidence="4" id="KW-1185">Reference proteome</keyword>
<dbReference type="RefSeq" id="WP_166404455.1">
    <property type="nucleotide sequence ID" value="NZ_JAANHS010000025.1"/>
</dbReference>
<evidence type="ECO:0000256" key="2">
    <source>
        <dbReference type="SAM" id="SignalP"/>
    </source>
</evidence>
<dbReference type="PANTHER" id="PTHR36302">
    <property type="entry name" value="BLR7088 PROTEIN"/>
    <property type="match status" value="1"/>
</dbReference>
<dbReference type="PANTHER" id="PTHR36302:SF1">
    <property type="entry name" value="COPPER CHAPERONE PCU(A)C"/>
    <property type="match status" value="1"/>
</dbReference>
<evidence type="ECO:0000313" key="4">
    <source>
        <dbReference type="Proteomes" id="UP001515660"/>
    </source>
</evidence>
<dbReference type="Pfam" id="PF04314">
    <property type="entry name" value="PCuAC"/>
    <property type="match status" value="1"/>
</dbReference>
<dbReference type="InterPro" id="IPR036182">
    <property type="entry name" value="PCuAC_sf"/>
</dbReference>
<dbReference type="Gene3D" id="2.60.40.1890">
    <property type="entry name" value="PCu(A)C copper chaperone"/>
    <property type="match status" value="1"/>
</dbReference>
<gene>
    <name evidence="3" type="ORF">G8O29_17220</name>
</gene>
<evidence type="ECO:0000256" key="1">
    <source>
        <dbReference type="SAM" id="MobiDB-lite"/>
    </source>
</evidence>